<dbReference type="PANTHER" id="PTHR35936">
    <property type="entry name" value="MEMBRANE-BOUND LYTIC MUREIN TRANSGLYCOSYLASE F"/>
    <property type="match status" value="1"/>
</dbReference>
<dbReference type="Proteomes" id="UP000298325">
    <property type="component" value="Unassembled WGS sequence"/>
</dbReference>
<organism evidence="4 5">
    <name type="scientific">Marinobacter confluentis</name>
    <dbReference type="NCBI Taxonomy" id="1697557"/>
    <lineage>
        <taxon>Bacteria</taxon>
        <taxon>Pseudomonadati</taxon>
        <taxon>Pseudomonadota</taxon>
        <taxon>Gammaproteobacteria</taxon>
        <taxon>Pseudomonadales</taxon>
        <taxon>Marinobacteraceae</taxon>
        <taxon>Marinobacter</taxon>
    </lineage>
</organism>
<dbReference type="OrthoDB" id="5296159at2"/>
<name>A0A4Z1BUQ0_9GAMM</name>
<dbReference type="EMBL" id="SRPF01000001">
    <property type="protein sequence ID" value="TGN41855.1"/>
    <property type="molecule type" value="Genomic_DNA"/>
</dbReference>
<dbReference type="AlphaFoldDB" id="A0A4Z1BUQ0"/>
<keyword evidence="5" id="KW-1185">Reference proteome</keyword>
<keyword evidence="2" id="KW-0732">Signal</keyword>
<proteinExistence type="inferred from homology"/>
<evidence type="ECO:0000313" key="4">
    <source>
        <dbReference type="EMBL" id="TGN41855.1"/>
    </source>
</evidence>
<reference evidence="4 5" key="1">
    <citation type="submission" date="2019-04" db="EMBL/GenBank/DDBJ databases">
        <authorList>
            <person name="Park S."/>
            <person name="Yoon J.-H."/>
        </authorList>
    </citation>
    <scope>NUCLEOTIDE SEQUENCE [LARGE SCALE GENOMIC DNA]</scope>
    <source>
        <strain evidence="4 5">HJM-18</strain>
    </source>
</reference>
<accession>A0A4Z1BUQ0</accession>
<evidence type="ECO:0000313" key="5">
    <source>
        <dbReference type="Proteomes" id="UP000298325"/>
    </source>
</evidence>
<gene>
    <name evidence="4" type="ORF">E5Q11_04870</name>
</gene>
<protein>
    <submittedName>
        <fullName evidence="4">Transporter substrate-binding domain-containing protein</fullName>
    </submittedName>
</protein>
<dbReference type="InterPro" id="IPR001638">
    <property type="entry name" value="Solute-binding_3/MltF_N"/>
</dbReference>
<evidence type="ECO:0000259" key="3">
    <source>
        <dbReference type="SMART" id="SM00062"/>
    </source>
</evidence>
<evidence type="ECO:0000256" key="1">
    <source>
        <dbReference type="ARBA" id="ARBA00010333"/>
    </source>
</evidence>
<feature type="domain" description="Solute-binding protein family 3/N-terminal" evidence="3">
    <location>
        <begin position="101"/>
        <end position="334"/>
    </location>
</feature>
<dbReference type="SMART" id="SM00062">
    <property type="entry name" value="PBPb"/>
    <property type="match status" value="1"/>
</dbReference>
<dbReference type="PANTHER" id="PTHR35936:SF35">
    <property type="entry name" value="L-CYSTINE-BINDING PROTEIN TCYJ"/>
    <property type="match status" value="1"/>
</dbReference>
<comment type="similarity">
    <text evidence="1">Belongs to the bacterial solute-binding protein 3 family.</text>
</comment>
<dbReference type="Gene3D" id="3.40.190.10">
    <property type="entry name" value="Periplasmic binding protein-like II"/>
    <property type="match status" value="2"/>
</dbReference>
<dbReference type="Pfam" id="PF00497">
    <property type="entry name" value="SBP_bac_3"/>
    <property type="match status" value="1"/>
</dbReference>
<evidence type="ECO:0000256" key="2">
    <source>
        <dbReference type="ARBA" id="ARBA00022729"/>
    </source>
</evidence>
<comment type="caution">
    <text evidence="4">The sequence shown here is derived from an EMBL/GenBank/DDBJ whole genome shotgun (WGS) entry which is preliminary data.</text>
</comment>
<sequence>MVYEDGFSSGLVVVTFTRAINIDKNGKFYAIGAIFPGRTGGKMPQGARENSLLVVYRKGNKFHKWVTARPLMVGLAALIFCLPVSGEYALNEPPRPLEGEPLQMRTLENPPLAYTDENGNITGILVDVIREAVRQTGHEVEFRIDPWKRVLQEVAVGNADAAFNAGLTEERSAWGHYHDSVLIDETYVFFSHGPMTLSSELSEAPGLSVGIQLGYYYGERFDRMLKNQPFRALEVSQTIPRNLQLLKAGRTDVFIGDLLPTMYYLKEMGLENQIQIVRASETGLPLVVSTSPTYVAFSKRRVEPGYVREFDEALQTIKADATFDSILQSYQLNLPEVPVITD</sequence>
<dbReference type="SUPFAM" id="SSF53850">
    <property type="entry name" value="Periplasmic binding protein-like II"/>
    <property type="match status" value="1"/>
</dbReference>